<reference evidence="1" key="5">
    <citation type="submission" date="2025-09" db="UniProtKB">
        <authorList>
            <consortium name="Ensembl"/>
        </authorList>
    </citation>
    <scope>IDENTIFICATION</scope>
</reference>
<evidence type="ECO:0000313" key="2">
    <source>
        <dbReference type="Proteomes" id="UP000005640"/>
    </source>
</evidence>
<dbReference type="GeneTree" id="ENSGT00940000159903"/>
<keyword evidence="2" id="KW-1185">Reference proteome</keyword>
<proteinExistence type="predicted"/>
<evidence type="ECO:0000313" key="1">
    <source>
        <dbReference type="Ensembl" id="ENSP00000497360.1"/>
    </source>
</evidence>
<gene>
    <name evidence="1" type="primary">HPR</name>
</gene>
<accession>A0A3B3ISM1</accession>
<dbReference type="Ensembl" id="ENST00000649683.1">
    <property type="protein sequence ID" value="ENSP00000497360.1"/>
    <property type="gene ID" value="ENSG00000261701.9"/>
</dbReference>
<dbReference type="VEuPathDB" id="HostDB:ENSG00000261701"/>
<name>A0A3B3ISM1_HUMAN</name>
<dbReference type="HGNC" id="HGNC:5156">
    <property type="gene designation" value="HPR"/>
</dbReference>
<protein>
    <submittedName>
        <fullName evidence="1">Haptoglobin-related protein</fullName>
    </submittedName>
</protein>
<dbReference type="ExpressionAtlas" id="A0A3B3ISM1">
    <property type="expression patterns" value="baseline and differential"/>
</dbReference>
<dbReference type="ChiTaRS" id="HPR">
    <property type="organism name" value="human"/>
</dbReference>
<dbReference type="Proteomes" id="UP000005640">
    <property type="component" value="Chromosome 16"/>
</dbReference>
<dbReference type="AlphaFoldDB" id="A0A3B3ISM1"/>
<dbReference type="Ensembl" id="ENST00000649683.1">
    <property type="protein sequence ID" value="ENSP00000497360.1"/>
    <property type="gene ID" value="ENSG00000261701.10"/>
</dbReference>
<dbReference type="Bgee" id="ENSG00000261701">
    <property type="expression patterns" value="Expressed in right lobe of liver and 120 other cell types or tissues"/>
</dbReference>
<reference evidence="1 2" key="2">
    <citation type="journal article" date="2004" name="Nature">
        <title>Finishing the euchromatic sequence of the human genome.</title>
        <authorList>
            <consortium name="International Human Genome Sequencing Consortium"/>
        </authorList>
    </citation>
    <scope>NUCLEOTIDE SEQUENCE [LARGE SCALE GENOMIC DNA]</scope>
</reference>
<dbReference type="OpenTargets" id="ENSG00000261701"/>
<reference evidence="1 2" key="3">
    <citation type="journal article" date="2004" name="Nature">
        <title>The sequence and analysis of duplication-rich human chromosome 16.</title>
        <authorList>
            <person name="Martin J."/>
            <person name="Han C."/>
            <person name="Gordon L.A."/>
            <person name="Terry A."/>
            <person name="Prabhakar S."/>
            <person name="She X."/>
            <person name="Xie G."/>
            <person name="Hellsten U."/>
            <person name="Chan Y.M."/>
            <person name="Altherr M."/>
            <person name="Couronne O."/>
            <person name="Aerts A."/>
            <person name="Bajorek E."/>
            <person name="Black S."/>
            <person name="Blumer H."/>
            <person name="Branscomb E."/>
            <person name="Brown N.C."/>
            <person name="Bruno W.J."/>
            <person name="Buckingham J.M."/>
            <person name="Callen D.F."/>
            <person name="Campbell C.S."/>
            <person name="Campbell M.L."/>
            <person name="Campbell E.W."/>
            <person name="Caoile C."/>
            <person name="Challacombe J.F."/>
            <person name="Chasteen L.A."/>
            <person name="Chertkov O."/>
            <person name="Chi H.C."/>
            <person name="Christensen M."/>
            <person name="Clark L.M."/>
            <person name="Cohn J.D."/>
            <person name="Denys M."/>
            <person name="Detter J.C."/>
            <person name="Dickson M."/>
            <person name="Dimitrijevic-Bussod M."/>
            <person name="Escobar J."/>
            <person name="Fawcett J.J."/>
            <person name="Flowers D."/>
            <person name="Fotopulos D."/>
            <person name="Glavina T."/>
            <person name="Gomez M."/>
            <person name="Gonzales E."/>
            <person name="Goodstein D."/>
            <person name="Goodwin L.A."/>
            <person name="Grady D.L."/>
            <person name="Grigoriev I."/>
            <person name="Groza M."/>
            <person name="Hammon N."/>
            <person name="Hawkins T."/>
            <person name="Haydu L."/>
            <person name="Hildebrand C.E."/>
            <person name="Huang W."/>
            <person name="Israni S."/>
            <person name="Jett J."/>
            <person name="Jewett P.B."/>
            <person name="Kadner K."/>
            <person name="Kimball H."/>
            <person name="Kobayashi A."/>
            <person name="Krawczyk M.C."/>
            <person name="Leyba T."/>
            <person name="Longmire J.L."/>
            <person name="Lopez F."/>
            <person name="Lou Y."/>
            <person name="Lowry S."/>
            <person name="Ludeman T."/>
            <person name="Manohar C.F."/>
            <person name="Mark G.A."/>
            <person name="McMurray K.L."/>
            <person name="Meincke L.J."/>
            <person name="Morgan J."/>
            <person name="Moyzis R.K."/>
            <person name="Mundt M.O."/>
            <person name="Munk A.C."/>
            <person name="Nandkeshwar R.D."/>
            <person name="Pitluck S."/>
            <person name="Pollard M."/>
            <person name="Predki P."/>
            <person name="Parson-Quintana B."/>
            <person name="Ramirez L."/>
            <person name="Rash S."/>
            <person name="Retterer J."/>
            <person name="Ricke D.O."/>
            <person name="Robinson D.L."/>
            <person name="Rodriguez A."/>
            <person name="Salamov A."/>
            <person name="Saunders E.H."/>
            <person name="Scott D."/>
            <person name="Shough T."/>
            <person name="Stallings R.L."/>
            <person name="Stalvey M."/>
            <person name="Sutherland R.D."/>
            <person name="Tapia R."/>
            <person name="Tesmer J.G."/>
            <person name="Thayer N."/>
            <person name="Thompson L.S."/>
            <person name="Tice H."/>
            <person name="Torney D.C."/>
            <person name="Tran-Gyamfi M."/>
            <person name="Tsai M."/>
            <person name="Ulanovsky L.E."/>
            <person name="Ustaszewska A."/>
            <person name="Vo N."/>
            <person name="White P.S."/>
            <person name="Williams A.L."/>
            <person name="Wills P.L."/>
            <person name="Wu J.R."/>
            <person name="Wu K."/>
            <person name="Yang J."/>
            <person name="Dejong P."/>
            <person name="Bruce D."/>
            <person name="Doggett N.A."/>
            <person name="Deaven L."/>
            <person name="Schmutz J."/>
            <person name="Grimwood J."/>
            <person name="Richardson P."/>
            <person name="Rokhsar D.S."/>
            <person name="Eichler E.E."/>
            <person name="Gilna P."/>
            <person name="Lucas S.M."/>
            <person name="Myers R.M."/>
            <person name="Rubin E.M."/>
            <person name="Pennacchio L.A."/>
        </authorList>
    </citation>
    <scope>NUCLEOTIDE SEQUENCE [LARGE SCALE GENOMIC DNA]</scope>
</reference>
<reference evidence="1" key="4">
    <citation type="submission" date="2025-08" db="UniProtKB">
        <authorList>
            <consortium name="Ensembl"/>
        </authorList>
    </citation>
    <scope>IDENTIFICATION</scope>
</reference>
<sequence length="44" mass="4788">MSTEHLFPTNLVAHTGKTLSSGKGSLITSCEETHPTALLQWPHE</sequence>
<organism evidence="1 2">
    <name type="scientific">Homo sapiens</name>
    <name type="common">Human</name>
    <dbReference type="NCBI Taxonomy" id="9606"/>
    <lineage>
        <taxon>Eukaryota</taxon>
        <taxon>Metazoa</taxon>
        <taxon>Chordata</taxon>
        <taxon>Craniata</taxon>
        <taxon>Vertebrata</taxon>
        <taxon>Euteleostomi</taxon>
        <taxon>Mammalia</taxon>
        <taxon>Eutheria</taxon>
        <taxon>Euarchontoglires</taxon>
        <taxon>Primates</taxon>
        <taxon>Haplorrhini</taxon>
        <taxon>Catarrhini</taxon>
        <taxon>Hominidae</taxon>
        <taxon>Homo</taxon>
    </lineage>
</organism>
<reference evidence="1 2" key="1">
    <citation type="journal article" date="2001" name="Nature">
        <title>Initial sequencing and analysis of the human genome.</title>
        <authorList>
            <consortium name="International Human Genome Sequencing Consortium"/>
            <person name="Lander E.S."/>
            <person name="Linton L.M."/>
            <person name="Birren B."/>
            <person name="Nusbaum C."/>
            <person name="Zody M.C."/>
            <person name="Baldwin J."/>
            <person name="Devon K."/>
            <person name="Dewar K."/>
            <person name="Doyle M."/>
            <person name="FitzHugh W."/>
            <person name="Funke R."/>
            <person name="Gage D."/>
            <person name="Harris K."/>
            <person name="Heaford A."/>
            <person name="Howland J."/>
            <person name="Kann L."/>
            <person name="Lehoczky J."/>
            <person name="LeVine R."/>
            <person name="McEwan P."/>
            <person name="McKernan K."/>
            <person name="Meldrim J."/>
            <person name="Mesirov J.P."/>
            <person name="Miranda C."/>
            <person name="Morris W."/>
            <person name="Naylor J."/>
            <person name="Raymond C."/>
            <person name="Rosetti M."/>
            <person name="Santos R."/>
            <person name="Sheridan A."/>
            <person name="Sougnez C."/>
            <person name="Stange-Thomann N."/>
            <person name="Stojanovic N."/>
            <person name="Subramanian A."/>
            <person name="Wyman D."/>
            <person name="Rogers J."/>
            <person name="Sulston J."/>
            <person name="Ainscough R."/>
            <person name="Beck S."/>
            <person name="Bentley D."/>
            <person name="Burton J."/>
            <person name="Clee C."/>
            <person name="Carter N."/>
            <person name="Coulson A."/>
            <person name="Deadman R."/>
            <person name="Deloukas P."/>
            <person name="Dunham A."/>
            <person name="Dunham I."/>
            <person name="Durbin R."/>
            <person name="French L."/>
            <person name="Grafham D."/>
            <person name="Gregory S."/>
            <person name="Hubbard T."/>
            <person name="Humphray S."/>
            <person name="Hunt A."/>
            <person name="Jones M."/>
            <person name="Lloyd C."/>
            <person name="McMurray A."/>
            <person name="Matthews L."/>
            <person name="Mercer S."/>
            <person name="Milne S."/>
            <person name="Mullikin J.C."/>
            <person name="Mungall A."/>
            <person name="Plumb R."/>
            <person name="Ross M."/>
            <person name="Shownkeen R."/>
            <person name="Sims S."/>
            <person name="Waterston R.H."/>
            <person name="Wilson R.K."/>
            <person name="Hillier L.W."/>
            <person name="McPherson J.D."/>
            <person name="Marra M.A."/>
            <person name="Mardis E.R."/>
            <person name="Fulton L.A."/>
            <person name="Chinwalla A.T."/>
            <person name="Pepin K.H."/>
            <person name="Gish W.R."/>
            <person name="Chissoe S.L."/>
            <person name="Wendl M.C."/>
            <person name="Delehaunty K.D."/>
            <person name="Miner T.L."/>
            <person name="Delehaunty A."/>
            <person name="Kramer J.B."/>
            <person name="Cook L.L."/>
            <person name="Fulton R.S."/>
            <person name="Johnson D.L."/>
            <person name="Minx P.J."/>
            <person name="Clifton S.W."/>
            <person name="Hawkins T."/>
            <person name="Branscomb E."/>
            <person name="Predki P."/>
            <person name="Richardson P."/>
            <person name="Wenning S."/>
            <person name="Slezak T."/>
            <person name="Doggett N."/>
            <person name="Cheng J.F."/>
            <person name="Olsen A."/>
            <person name="Lucas S."/>
            <person name="Elkin C."/>
            <person name="Uberbacher E."/>
            <person name="Frazier M."/>
            <person name="Gibbs R.A."/>
            <person name="Muzny D.M."/>
            <person name="Scherer S.E."/>
            <person name="Bouck J.B."/>
            <person name="Sodergren E.J."/>
            <person name="Worley K.C."/>
            <person name="Rives C.M."/>
            <person name="Gorrell J.H."/>
            <person name="Metzker M.L."/>
            <person name="Naylor S.L."/>
            <person name="Kucherlapati R.S."/>
            <person name="Nelson D.L."/>
            <person name="Weinstock G.M."/>
            <person name="Sakaki Y."/>
            <person name="Fujiyama A."/>
            <person name="Hattori M."/>
            <person name="Yada T."/>
            <person name="Toyoda A."/>
            <person name="Itoh T."/>
            <person name="Kawagoe C."/>
            <person name="Watanabe H."/>
            <person name="Totoki Y."/>
            <person name="Taylor T."/>
            <person name="Weissenbach J."/>
            <person name="Heilig R."/>
            <person name="Saurin W."/>
            <person name="Artiguenave F."/>
            <person name="Brottier P."/>
            <person name="Bruls T."/>
            <person name="Pelletier E."/>
            <person name="Robert C."/>
            <person name="Wincker P."/>
            <person name="Smith D.R."/>
            <person name="Doucette-Stamm L."/>
            <person name="Rubenfield M."/>
            <person name="Weinstock K."/>
            <person name="Lee H.M."/>
            <person name="Dubois J."/>
            <person name="Rosenthal A."/>
            <person name="Platzer M."/>
            <person name="Nyakatura G."/>
            <person name="Taudien S."/>
            <person name="Rump A."/>
            <person name="Yang H."/>
            <person name="Yu J."/>
            <person name="Wang J."/>
            <person name="Huang G."/>
            <person name="Gu J."/>
            <person name="Hood L."/>
            <person name="Rowen L."/>
            <person name="Madan A."/>
            <person name="Qin S."/>
            <person name="Davis R.W."/>
            <person name="Federspiel N.A."/>
            <person name="Abola A.P."/>
            <person name="Proctor M.J."/>
            <person name="Myers R.M."/>
            <person name="Schmutz J."/>
            <person name="Dickson M."/>
            <person name="Grimwood J."/>
            <person name="Cox D.R."/>
            <person name="Olson M.V."/>
            <person name="Kaul R."/>
            <person name="Raymond C."/>
            <person name="Shimizu N."/>
            <person name="Kawasaki K."/>
            <person name="Minoshima S."/>
            <person name="Evans G.A."/>
            <person name="Athanasiou M."/>
            <person name="Schultz R."/>
            <person name="Roe B.A."/>
            <person name="Chen F."/>
            <person name="Pan H."/>
            <person name="Ramser J."/>
            <person name="Lehrach H."/>
            <person name="Reinhardt R."/>
            <person name="McCombie W.R."/>
            <person name="de la Bastide M."/>
            <person name="Dedhia N."/>
            <person name="Blocker H."/>
            <person name="Hornischer K."/>
            <person name="Nordsiek G."/>
            <person name="Agarwala R."/>
            <person name="Aravind L."/>
            <person name="Bailey J.A."/>
            <person name="Bateman A."/>
            <person name="Batzoglou S."/>
            <person name="Birney E."/>
            <person name="Bork P."/>
            <person name="Brown D.G."/>
            <person name="Burge C.B."/>
            <person name="Cerutti L."/>
            <person name="Chen H.C."/>
            <person name="Church D."/>
            <person name="Clamp M."/>
            <person name="Copley R.R."/>
            <person name="Doerks T."/>
            <person name="Eddy S.R."/>
            <person name="Eichler E.E."/>
            <person name="Furey T.S."/>
            <person name="Galagan J."/>
            <person name="Gilbert J.G."/>
            <person name="Harmon C."/>
            <person name="Hayashizaki Y."/>
            <person name="Haussler D."/>
            <person name="Hermjakob H."/>
            <person name="Hokamp K."/>
            <person name="Jang W."/>
            <person name="Johnson L.S."/>
            <person name="Jones T.A."/>
            <person name="Kasif S."/>
            <person name="Kaspryzk A."/>
            <person name="Kennedy S."/>
            <person name="Kent W.J."/>
            <person name="Kitts P."/>
            <person name="Koonin E.V."/>
            <person name="Korf I."/>
            <person name="Kulp D."/>
            <person name="Lancet D."/>
            <person name="Lowe T.M."/>
            <person name="McLysaght A."/>
            <person name="Mikkelsen T."/>
            <person name="Moran J.V."/>
            <person name="Mulder N."/>
            <person name="Pollara V.J."/>
            <person name="Ponting C.P."/>
            <person name="Schuler G."/>
            <person name="Schultz J."/>
            <person name="Slater G."/>
            <person name="Smit A.F."/>
            <person name="Stupka E."/>
            <person name="Szustakowski J."/>
            <person name="Thierry-Mieg D."/>
            <person name="Thierry-Mieg J."/>
            <person name="Wagner L."/>
            <person name="Wallis J."/>
            <person name="Wheeler R."/>
            <person name="Williams A."/>
            <person name="Wolf Y.I."/>
            <person name="Wolfe K.H."/>
            <person name="Yang S.P."/>
            <person name="Yeh R.F."/>
            <person name="Collins F."/>
            <person name="Guyer M.S."/>
            <person name="Peterson J."/>
            <person name="Felsenfeld A."/>
            <person name="Wetterstrand K.A."/>
            <person name="Patrinos A."/>
            <person name="Morgan M.J."/>
            <person name="de Jong P."/>
            <person name="Catanese J.J."/>
            <person name="Osoegawa K."/>
            <person name="Shizuya H."/>
            <person name="Choi S."/>
            <person name="Chen Y.J."/>
        </authorList>
    </citation>
    <scope>NUCLEOTIDE SEQUENCE [LARGE SCALE GENOMIC DNA]</scope>
</reference>
<dbReference type="EMBL" id="AC009087">
    <property type="status" value="NOT_ANNOTATED_CDS"/>
    <property type="molecule type" value="Genomic_DNA"/>
</dbReference>
<dbReference type="OrthoDB" id="6339452at2759"/>